<organism evidence="1 2">
    <name type="scientific">Olea europaea subsp. europaea</name>
    <dbReference type="NCBI Taxonomy" id="158383"/>
    <lineage>
        <taxon>Eukaryota</taxon>
        <taxon>Viridiplantae</taxon>
        <taxon>Streptophyta</taxon>
        <taxon>Embryophyta</taxon>
        <taxon>Tracheophyta</taxon>
        <taxon>Spermatophyta</taxon>
        <taxon>Magnoliopsida</taxon>
        <taxon>eudicotyledons</taxon>
        <taxon>Gunneridae</taxon>
        <taxon>Pentapetalae</taxon>
        <taxon>asterids</taxon>
        <taxon>lamiids</taxon>
        <taxon>Lamiales</taxon>
        <taxon>Oleaceae</taxon>
        <taxon>Oleeae</taxon>
        <taxon>Olea</taxon>
    </lineage>
</organism>
<sequence>MVSIPDGLESPDDRSDLGKEIESVSAVMPGELMALIAQITSPESDRITYLIVDATMGGALEVAEKMGIKKVAFWPTATTLFALLFKVPNLIDDGIIDSNVPQIEIRFLTSSHLRTTSDPMKKGMLLKSSPSRAAMKEEMERGRDLVEVPGAVCQLNNPLIKLAKSISGPYRSLNLEGGWWVRPVFKKKVKNFERTPPMCLTWQRHKPL</sequence>
<protein>
    <submittedName>
        <fullName evidence="1">UDP-glycosyltransferase 83A1-like</fullName>
    </submittedName>
</protein>
<dbReference type="Gene3D" id="3.40.50.2000">
    <property type="entry name" value="Glycogen Phosphorylase B"/>
    <property type="match status" value="1"/>
</dbReference>
<reference evidence="1 2" key="1">
    <citation type="submission" date="2019-12" db="EMBL/GenBank/DDBJ databases">
        <authorList>
            <person name="Alioto T."/>
            <person name="Alioto T."/>
            <person name="Gomez Garrido J."/>
        </authorList>
    </citation>
    <scope>NUCLEOTIDE SEQUENCE [LARGE SCALE GENOMIC DNA]</scope>
</reference>
<dbReference type="EMBL" id="CACTIH010003872">
    <property type="protein sequence ID" value="CAA2986585.1"/>
    <property type="molecule type" value="Genomic_DNA"/>
</dbReference>
<dbReference type="AlphaFoldDB" id="A0A8S0S272"/>
<accession>A0A8S0S272</accession>
<dbReference type="OrthoDB" id="5835829at2759"/>
<dbReference type="SUPFAM" id="SSF53756">
    <property type="entry name" value="UDP-Glycosyltransferase/glycogen phosphorylase"/>
    <property type="match status" value="1"/>
</dbReference>
<gene>
    <name evidence="1" type="ORF">OLEA9_A056115</name>
</gene>
<name>A0A8S0S272_OLEEU</name>
<evidence type="ECO:0000313" key="2">
    <source>
        <dbReference type="Proteomes" id="UP000594638"/>
    </source>
</evidence>
<proteinExistence type="predicted"/>
<comment type="caution">
    <text evidence="1">The sequence shown here is derived from an EMBL/GenBank/DDBJ whole genome shotgun (WGS) entry which is preliminary data.</text>
</comment>
<evidence type="ECO:0000313" key="1">
    <source>
        <dbReference type="EMBL" id="CAA2986585.1"/>
    </source>
</evidence>
<dbReference type="Proteomes" id="UP000594638">
    <property type="component" value="Unassembled WGS sequence"/>
</dbReference>
<feature type="non-terminal residue" evidence="1">
    <location>
        <position position="208"/>
    </location>
</feature>
<keyword evidence="2" id="KW-1185">Reference proteome</keyword>